<keyword evidence="3" id="KW-1185">Reference proteome</keyword>
<accession>A0ABR5DJ97</accession>
<name>A0ABR5DJ97_9FLAO</name>
<protein>
    <submittedName>
        <fullName evidence="2">Uncharacterized protein</fullName>
    </submittedName>
</protein>
<evidence type="ECO:0000256" key="1">
    <source>
        <dbReference type="SAM" id="MobiDB-lite"/>
    </source>
</evidence>
<gene>
    <name evidence="2" type="ORF">MB09_05245</name>
</gene>
<reference evidence="2 3" key="1">
    <citation type="submission" date="2014-10" db="EMBL/GenBank/DDBJ databases">
        <title>Genome sequencing of Vitellibacter vladivostokensis KMM 3516.</title>
        <authorList>
            <person name="Thevarajoo S."/>
            <person name="Selvaratnam C."/>
            <person name="Goh K.M."/>
            <person name="Chong C.S."/>
        </authorList>
    </citation>
    <scope>NUCLEOTIDE SEQUENCE [LARGE SCALE GENOMIC DNA]</scope>
    <source>
        <strain evidence="2 3">KMM 3516</strain>
    </source>
</reference>
<dbReference type="EMBL" id="JSVU01000003">
    <property type="protein sequence ID" value="KJJ38853.1"/>
    <property type="molecule type" value="Genomic_DNA"/>
</dbReference>
<evidence type="ECO:0000313" key="2">
    <source>
        <dbReference type="EMBL" id="KJJ38853.1"/>
    </source>
</evidence>
<feature type="region of interest" description="Disordered" evidence="1">
    <location>
        <begin position="90"/>
        <end position="112"/>
    </location>
</feature>
<dbReference type="Proteomes" id="UP000033497">
    <property type="component" value="Unassembled WGS sequence"/>
</dbReference>
<sequence length="112" mass="13110">MCICISLSGKDEIYSSKVWDWQIKDETRKLAKIKWRIGFFCKSILIHNIHKQLTAKTKLYKSLIKKSLITKSRITNPESRITKSRILNHQIPNPESRIPNPESRIPNPKINI</sequence>
<organism evidence="2 3">
    <name type="scientific">Aequorivita vladivostokensis</name>
    <dbReference type="NCBI Taxonomy" id="171194"/>
    <lineage>
        <taxon>Bacteria</taxon>
        <taxon>Pseudomonadati</taxon>
        <taxon>Bacteroidota</taxon>
        <taxon>Flavobacteriia</taxon>
        <taxon>Flavobacteriales</taxon>
        <taxon>Flavobacteriaceae</taxon>
        <taxon>Aequorivita</taxon>
    </lineage>
</organism>
<comment type="caution">
    <text evidence="2">The sequence shown here is derived from an EMBL/GenBank/DDBJ whole genome shotgun (WGS) entry which is preliminary data.</text>
</comment>
<evidence type="ECO:0000313" key="3">
    <source>
        <dbReference type="Proteomes" id="UP000033497"/>
    </source>
</evidence>
<proteinExistence type="predicted"/>